<dbReference type="OrthoDB" id="10028852at2759"/>
<feature type="region of interest" description="Disordered" evidence="1">
    <location>
        <begin position="345"/>
        <end position="407"/>
    </location>
</feature>
<feature type="region of interest" description="Disordered" evidence="1">
    <location>
        <begin position="249"/>
        <end position="277"/>
    </location>
</feature>
<name>A0A8J4XE27_CLAMG</name>
<comment type="caution">
    <text evidence="2">The sequence shown here is derived from an EMBL/GenBank/DDBJ whole genome shotgun (WGS) entry which is preliminary data.</text>
</comment>
<dbReference type="PANTHER" id="PTHR13594">
    <property type="entry name" value="CENTRIOLAR COILED-COIL PROTEIN OF 110 KDA"/>
    <property type="match status" value="1"/>
</dbReference>
<feature type="compositionally biased region" description="Polar residues" evidence="1">
    <location>
        <begin position="757"/>
        <end position="773"/>
    </location>
</feature>
<evidence type="ECO:0000313" key="3">
    <source>
        <dbReference type="Proteomes" id="UP000727407"/>
    </source>
</evidence>
<feature type="compositionally biased region" description="Polar residues" evidence="1">
    <location>
        <begin position="719"/>
        <end position="729"/>
    </location>
</feature>
<organism evidence="2 3">
    <name type="scientific">Clarias magur</name>
    <name type="common">Asian catfish</name>
    <name type="synonym">Macropteronotus magur</name>
    <dbReference type="NCBI Taxonomy" id="1594786"/>
    <lineage>
        <taxon>Eukaryota</taxon>
        <taxon>Metazoa</taxon>
        <taxon>Chordata</taxon>
        <taxon>Craniata</taxon>
        <taxon>Vertebrata</taxon>
        <taxon>Euteleostomi</taxon>
        <taxon>Actinopterygii</taxon>
        <taxon>Neopterygii</taxon>
        <taxon>Teleostei</taxon>
        <taxon>Ostariophysi</taxon>
        <taxon>Siluriformes</taxon>
        <taxon>Clariidae</taxon>
        <taxon>Clarias</taxon>
    </lineage>
</organism>
<dbReference type="GO" id="GO:1903723">
    <property type="term" value="P:negative regulation of centriole elongation"/>
    <property type="evidence" value="ECO:0007669"/>
    <property type="project" value="TreeGrafter"/>
</dbReference>
<feature type="region of interest" description="Disordered" evidence="1">
    <location>
        <begin position="677"/>
        <end position="741"/>
    </location>
</feature>
<feature type="compositionally biased region" description="Polar residues" evidence="1">
    <location>
        <begin position="1067"/>
        <end position="1080"/>
    </location>
</feature>
<dbReference type="GO" id="GO:0032465">
    <property type="term" value="P:regulation of cytokinesis"/>
    <property type="evidence" value="ECO:0007669"/>
    <property type="project" value="InterPro"/>
</dbReference>
<dbReference type="GO" id="GO:0005814">
    <property type="term" value="C:centriole"/>
    <property type="evidence" value="ECO:0007669"/>
    <property type="project" value="InterPro"/>
</dbReference>
<proteinExistence type="predicted"/>
<dbReference type="AlphaFoldDB" id="A0A8J4XE27"/>
<sequence length="1080" mass="120035">MEDYEEFIKRQASHIRRNVTVKSEQQISQVSSSIRFYGLAILPPLLNKDQKEEMQHLREAASNVSNKMAASSLSRVSHVQAILESVQLRKVPTIDEFRDETGAGNLLNTECQSITCIPGGKNDYNGANESHWNSCSLTLTQHLPGEKMESHPLTSTACDGHTALSLRPFQGEDSLESSHTTVLFGGLPLFGHRMEQAVEMTTGFGFDLSALTYSEKHSTIDASHQGLSSGYVTNETCDITPSWANRTENIRKDPEGRHSHGSEFKINSSGMSNRTGNIIRHTPVDGEVLEKEFALSNNAQTDEVTEQANLAVEPAEEPYRMSLQNLLKKSQEYRRRQRLLRNQAKALKTSEAGRANEHSLSDKENEGLLLGDTGKTEVRKTTENQREDHLADRDPQTYKRGGERESVEPCEVVCQHTDCLNLTSASNSTGCTNGKASAFSNRPNIAVSPTQSTSAKSLYQSKGKKMSSMLPRPCLTGNKKFKNVPTLKFCLSPVRSKKGSATATSVRKPLVKTPVCVDEEARPNSCGQSKIRAVSLLPETEGGAPLCKSMDQAKQISQLELNLSSLKVLISDLESTLAESQAHSPIETGNNPQQSLLSGHESVCLPTSDGKSPCVVTFSETVQQKVLAKGYEMQQGTKQHEPPQGVTSLVKKMRVPEAVRPINRSKQLSERTAVLTNANNQLEERRNASGDKKKASENMEDSLNGSCLNRSYDVDTPSGLWSQSGSRGNELTPELGGQDGVSRAKRRLLMNIADGNNLGQQGNEERPQSSTPKAMQRAVQELQPRDEHDTQVKALMEEQHRQQYELLQSLTMKYQFLQSVSFPCPSSGSRLEDMTTSCLSSSPVSVGPVSSSHPHELTQSELSALSDSLHISQSRLPLCYRPLVAAAVKGYLTRRLLRTERVAQLIRTIKDTQLFLHSFQPPTPGRENSSKQDRVLQERVTLQLRSARYELHNLFFRVRPAERMQVISWDRQLTRERELRHKESTEGKGRGKCSLSAATRKALERKRKIMLQKKAAERTKPAVGAEERWTFVPNPRRVPKKTTPLRRRSGRRPLPARRVQRLGRSTAPHQSPHCPSSPVQ</sequence>
<feature type="compositionally biased region" description="Basic and acidic residues" evidence="1">
    <location>
        <begin position="682"/>
        <end position="697"/>
    </location>
</feature>
<dbReference type="Proteomes" id="UP000727407">
    <property type="component" value="Unassembled WGS sequence"/>
</dbReference>
<feature type="compositionally biased region" description="Polar residues" evidence="1">
    <location>
        <begin position="442"/>
        <end position="460"/>
    </location>
</feature>
<feature type="compositionally biased region" description="Basic and acidic residues" evidence="1">
    <location>
        <begin position="374"/>
        <end position="407"/>
    </location>
</feature>
<accession>A0A8J4XE27</accession>
<feature type="compositionally biased region" description="Basic residues" evidence="1">
    <location>
        <begin position="1037"/>
        <end position="1061"/>
    </location>
</feature>
<dbReference type="Pfam" id="PF16025">
    <property type="entry name" value="CaM_bind"/>
    <property type="match status" value="1"/>
</dbReference>
<feature type="compositionally biased region" description="Polar residues" evidence="1">
    <location>
        <begin position="581"/>
        <end position="597"/>
    </location>
</feature>
<feature type="region of interest" description="Disordered" evidence="1">
    <location>
        <begin position="754"/>
        <end position="787"/>
    </location>
</feature>
<evidence type="ECO:0000313" key="2">
    <source>
        <dbReference type="EMBL" id="KAF5905148.1"/>
    </source>
</evidence>
<feature type="region of interest" description="Disordered" evidence="1">
    <location>
        <begin position="1012"/>
        <end position="1080"/>
    </location>
</feature>
<dbReference type="GO" id="GO:0032053">
    <property type="term" value="P:ciliary basal body organization"/>
    <property type="evidence" value="ECO:0007669"/>
    <property type="project" value="TreeGrafter"/>
</dbReference>
<gene>
    <name evidence="2" type="ORF">DAT39_005138</name>
</gene>
<dbReference type="GO" id="GO:0007099">
    <property type="term" value="P:centriole replication"/>
    <property type="evidence" value="ECO:0007669"/>
    <property type="project" value="InterPro"/>
</dbReference>
<dbReference type="InterPro" id="IPR033207">
    <property type="entry name" value="CCP110"/>
</dbReference>
<feature type="region of interest" description="Disordered" evidence="1">
    <location>
        <begin position="581"/>
        <end position="602"/>
    </location>
</feature>
<dbReference type="EMBL" id="QNUK01000048">
    <property type="protein sequence ID" value="KAF5905148.1"/>
    <property type="molecule type" value="Genomic_DNA"/>
</dbReference>
<feature type="compositionally biased region" description="Basic and acidic residues" evidence="1">
    <location>
        <begin position="354"/>
        <end position="366"/>
    </location>
</feature>
<dbReference type="PANTHER" id="PTHR13594:SF2">
    <property type="entry name" value="SI:CH73-100L22.3"/>
    <property type="match status" value="1"/>
</dbReference>
<keyword evidence="3" id="KW-1185">Reference proteome</keyword>
<feature type="compositionally biased region" description="Basic and acidic residues" evidence="1">
    <location>
        <begin position="1014"/>
        <end position="1029"/>
    </location>
</feature>
<feature type="compositionally biased region" description="Polar residues" evidence="1">
    <location>
        <begin position="265"/>
        <end position="276"/>
    </location>
</feature>
<feature type="compositionally biased region" description="Basic and acidic residues" evidence="1">
    <location>
        <begin position="249"/>
        <end position="263"/>
    </location>
</feature>
<feature type="region of interest" description="Disordered" evidence="1">
    <location>
        <begin position="442"/>
        <end position="471"/>
    </location>
</feature>
<protein>
    <submittedName>
        <fullName evidence="2">Centriolar coiled-coil protein</fullName>
    </submittedName>
</protein>
<evidence type="ECO:0000256" key="1">
    <source>
        <dbReference type="SAM" id="MobiDB-lite"/>
    </source>
</evidence>
<reference evidence="2" key="1">
    <citation type="submission" date="2020-07" db="EMBL/GenBank/DDBJ databases">
        <title>Clarias magur genome sequencing, assembly and annotation.</title>
        <authorList>
            <person name="Kushwaha B."/>
            <person name="Kumar R."/>
            <person name="Das P."/>
            <person name="Joshi C.G."/>
            <person name="Kumar D."/>
            <person name="Nagpure N.S."/>
            <person name="Pandey M."/>
            <person name="Agarwal S."/>
            <person name="Srivastava S."/>
            <person name="Singh M."/>
            <person name="Sahoo L."/>
            <person name="Jayasankar P."/>
            <person name="Meher P.K."/>
            <person name="Koringa P.G."/>
            <person name="Iquebal M.A."/>
            <person name="Das S.P."/>
            <person name="Bit A."/>
            <person name="Patnaik S."/>
            <person name="Patel N."/>
            <person name="Shah T.M."/>
            <person name="Hinsu A."/>
            <person name="Jena J.K."/>
        </authorList>
    </citation>
    <scope>NUCLEOTIDE SEQUENCE</scope>
    <source>
        <strain evidence="2">CIFAMagur01</strain>
        <tissue evidence="2">Testis</tissue>
    </source>
</reference>